<dbReference type="EMBL" id="VRTY01000061">
    <property type="protein sequence ID" value="TXK37414.1"/>
    <property type="molecule type" value="Genomic_DNA"/>
</dbReference>
<comment type="caution">
    <text evidence="2">The sequence shown here is derived from an EMBL/GenBank/DDBJ whole genome shotgun (WGS) entry which is preliminary data.</text>
</comment>
<dbReference type="AlphaFoldDB" id="A0A5C8JLB3"/>
<feature type="transmembrane region" description="Helical" evidence="1">
    <location>
        <begin position="6"/>
        <end position="27"/>
    </location>
</feature>
<keyword evidence="1" id="KW-1133">Transmembrane helix</keyword>
<sequence length="157" mass="17098">MKLLYISLAGLAATAAMTAFMYLLTVLTKRVMKMIKILGTMLTNQTQPDGSLSGSIRASVTGTVVHYAIGILFAIGYLALWDSGVGAPTAAWGFLLGLGHGLLAMAGWYFYFMLHPQPPLIALRPFLLSLIFAHTVFGIVASYVFYLLAHPAHSFWR</sequence>
<gene>
    <name evidence="2" type="ORF">FVR03_15505</name>
</gene>
<feature type="transmembrane region" description="Helical" evidence="1">
    <location>
        <begin position="92"/>
        <end position="114"/>
    </location>
</feature>
<keyword evidence="3" id="KW-1185">Reference proteome</keyword>
<evidence type="ECO:0000313" key="3">
    <source>
        <dbReference type="Proteomes" id="UP000321926"/>
    </source>
</evidence>
<dbReference type="RefSeq" id="WP_147922674.1">
    <property type="nucleotide sequence ID" value="NZ_VRTY01000061.1"/>
</dbReference>
<keyword evidence="1" id="KW-0812">Transmembrane</keyword>
<organism evidence="2 3">
    <name type="scientific">Pontibacter qinzhouensis</name>
    <dbReference type="NCBI Taxonomy" id="2603253"/>
    <lineage>
        <taxon>Bacteria</taxon>
        <taxon>Pseudomonadati</taxon>
        <taxon>Bacteroidota</taxon>
        <taxon>Cytophagia</taxon>
        <taxon>Cytophagales</taxon>
        <taxon>Hymenobacteraceae</taxon>
        <taxon>Pontibacter</taxon>
    </lineage>
</organism>
<evidence type="ECO:0008006" key="4">
    <source>
        <dbReference type="Google" id="ProtNLM"/>
    </source>
</evidence>
<proteinExistence type="predicted"/>
<protein>
    <recommendedName>
        <fullName evidence="4">DUF2938 domain-containing protein</fullName>
    </recommendedName>
</protein>
<feature type="transmembrane region" description="Helical" evidence="1">
    <location>
        <begin position="60"/>
        <end position="80"/>
    </location>
</feature>
<evidence type="ECO:0000256" key="1">
    <source>
        <dbReference type="SAM" id="Phobius"/>
    </source>
</evidence>
<name>A0A5C8JLB3_9BACT</name>
<keyword evidence="1" id="KW-0472">Membrane</keyword>
<evidence type="ECO:0000313" key="2">
    <source>
        <dbReference type="EMBL" id="TXK37414.1"/>
    </source>
</evidence>
<feature type="transmembrane region" description="Helical" evidence="1">
    <location>
        <begin position="126"/>
        <end position="149"/>
    </location>
</feature>
<dbReference type="OrthoDB" id="673991at2"/>
<dbReference type="Proteomes" id="UP000321926">
    <property type="component" value="Unassembled WGS sequence"/>
</dbReference>
<accession>A0A5C8JLB3</accession>
<reference evidence="2 3" key="1">
    <citation type="submission" date="2019-08" db="EMBL/GenBank/DDBJ databases">
        <authorList>
            <person name="Shi S."/>
        </authorList>
    </citation>
    <scope>NUCLEOTIDE SEQUENCE [LARGE SCALE GENOMIC DNA]</scope>
    <source>
        <strain evidence="2 3">GY10130</strain>
    </source>
</reference>